<name>A0ABU9DEC1_9BACL</name>
<sequence>MITHFSQLQLTTVSLPGVRQFYHDLLHFPVIAQTDTEIRFQPAPHLTLSFREALEPLRPAHLAFEVPYSQFDHVIDRIQRSHIPLLAWPDGRTVDDFGGRKNVYFRDGDGHLLEIITHSYITEGILQPSGELNILYLREVGLPVESVVQFRETLVRLFSLKLDRLEDDFTFAIGGTAHFVIVSKQRRWIPIAMAALPPSLQVTLGISRLECMETVMNNLKSEGISYDFQEDQLYFTLNGFDFCLKITDFDDGIPKLLNLPLSR</sequence>
<proteinExistence type="predicted"/>
<evidence type="ECO:0000259" key="1">
    <source>
        <dbReference type="PROSITE" id="PS51819"/>
    </source>
</evidence>
<accession>A0ABU9DEC1</accession>
<protein>
    <submittedName>
        <fullName evidence="2">Glyoxalase/bleomycin resistance/dioxygenase family protein</fullName>
    </submittedName>
</protein>
<evidence type="ECO:0000313" key="3">
    <source>
        <dbReference type="Proteomes" id="UP001469365"/>
    </source>
</evidence>
<dbReference type="InterPro" id="IPR029068">
    <property type="entry name" value="Glyas_Bleomycin-R_OHBP_Dase"/>
</dbReference>
<gene>
    <name evidence="2" type="ORF">WMW72_04565</name>
</gene>
<feature type="domain" description="VOC" evidence="1">
    <location>
        <begin position="4"/>
        <end position="118"/>
    </location>
</feature>
<keyword evidence="3" id="KW-1185">Reference proteome</keyword>
<dbReference type="Proteomes" id="UP001469365">
    <property type="component" value="Unassembled WGS sequence"/>
</dbReference>
<dbReference type="PROSITE" id="PS51819">
    <property type="entry name" value="VOC"/>
    <property type="match status" value="1"/>
</dbReference>
<reference evidence="2 3" key="1">
    <citation type="submission" date="2024-04" db="EMBL/GenBank/DDBJ databases">
        <title>draft genome sequnece of Paenibacillus filicis.</title>
        <authorList>
            <person name="Kim D.-U."/>
        </authorList>
    </citation>
    <scope>NUCLEOTIDE SEQUENCE [LARGE SCALE GENOMIC DNA]</scope>
    <source>
        <strain evidence="2 3">KACC14197</strain>
    </source>
</reference>
<dbReference type="RefSeq" id="WP_341414239.1">
    <property type="nucleotide sequence ID" value="NZ_JBBPCC010000002.1"/>
</dbReference>
<dbReference type="Gene3D" id="3.10.180.10">
    <property type="entry name" value="2,3-Dihydroxybiphenyl 1,2-Dioxygenase, domain 1"/>
    <property type="match status" value="1"/>
</dbReference>
<dbReference type="SUPFAM" id="SSF54593">
    <property type="entry name" value="Glyoxalase/Bleomycin resistance protein/Dihydroxybiphenyl dioxygenase"/>
    <property type="match status" value="1"/>
</dbReference>
<comment type="caution">
    <text evidence="2">The sequence shown here is derived from an EMBL/GenBank/DDBJ whole genome shotgun (WGS) entry which is preliminary data.</text>
</comment>
<dbReference type="EMBL" id="JBBPCC010000002">
    <property type="protein sequence ID" value="MEK8127181.1"/>
    <property type="molecule type" value="Genomic_DNA"/>
</dbReference>
<evidence type="ECO:0000313" key="2">
    <source>
        <dbReference type="EMBL" id="MEK8127181.1"/>
    </source>
</evidence>
<organism evidence="2 3">
    <name type="scientific">Paenibacillus filicis</name>
    <dbReference type="NCBI Taxonomy" id="669464"/>
    <lineage>
        <taxon>Bacteria</taxon>
        <taxon>Bacillati</taxon>
        <taxon>Bacillota</taxon>
        <taxon>Bacilli</taxon>
        <taxon>Bacillales</taxon>
        <taxon>Paenibacillaceae</taxon>
        <taxon>Paenibacillus</taxon>
    </lineage>
</organism>
<dbReference type="InterPro" id="IPR037523">
    <property type="entry name" value="VOC_core"/>
</dbReference>